<dbReference type="Pfam" id="PF03348">
    <property type="entry name" value="Serinc"/>
    <property type="match status" value="1"/>
</dbReference>
<dbReference type="Proteomes" id="UP000265040">
    <property type="component" value="Chromosome 3"/>
</dbReference>
<keyword evidence="4 6" id="KW-1133">Transmembrane helix</keyword>
<feature type="transmembrane region" description="Helical" evidence="6">
    <location>
        <begin position="177"/>
        <end position="196"/>
    </location>
</feature>
<feature type="transmembrane region" description="Helical" evidence="6">
    <location>
        <begin position="415"/>
        <end position="440"/>
    </location>
</feature>
<evidence type="ECO:0000313" key="8">
    <source>
        <dbReference type="Proteomes" id="UP000265040"/>
    </source>
</evidence>
<sequence length="509" mass="57975">MTQIYLNQNQPDAAELFRLICHQPQPDNSSGSIHVFFFYLYANDLSFPSQICCCCGPAPCSLCCAFCPPVKSSTSTRVMYTLFHIMSCAVSCLMLSRTVSELIRNKTHFLKLYGESDQMLVGYSAVYRVCFGTSCFYLMMAIFLIDVKSSQDFRALIHNGSFLSVCLSLTSQTYITWHYVGVVGGFAFILIQLILITAFAHTWNKNWLTGAAENKRWYLAVMCATLFFYTIATMAFTFMYKYYTHPIACHFNKALLWINLGLCGLMSFIAVTPCVKQKQPRSGLLQASIISCYVMYLTFSALSSRPPEKVVYQGMNMTVCYPSVGQDGIQNEGNAVAIIGAAIMYCCVLFACNEASYLAEVFGPFWMIKVYRYEFQKATCCFCCPEEEEAEEEFVIDDENKGCQKVIHNETQRVAYSYFFFHFVFFLASLYVMMTLTNWFSYESAVLETTFTHGCWSTFWVKMSSCWACVILYLWLLLGPLCSCQSESRPRRSRIKRRSASSRHVSVSV</sequence>
<comment type="similarity">
    <text evidence="2">Belongs to the TDE1 family.</text>
</comment>
<dbReference type="PANTHER" id="PTHR10383">
    <property type="entry name" value="SERINE INCORPORATOR"/>
    <property type="match status" value="1"/>
</dbReference>
<evidence type="ECO:0000256" key="5">
    <source>
        <dbReference type="ARBA" id="ARBA00023136"/>
    </source>
</evidence>
<dbReference type="AlphaFoldDB" id="A0A7N6AJC1"/>
<dbReference type="FunCoup" id="A0A7N6AJC1">
    <property type="interactions" value="566"/>
</dbReference>
<dbReference type="GeneTree" id="ENSGT01030000234623"/>
<evidence type="ECO:0008006" key="9">
    <source>
        <dbReference type="Google" id="ProtNLM"/>
    </source>
</evidence>
<reference evidence="7" key="3">
    <citation type="submission" date="2025-09" db="UniProtKB">
        <authorList>
            <consortium name="Ensembl"/>
        </authorList>
    </citation>
    <scope>IDENTIFICATION</scope>
</reference>
<evidence type="ECO:0000256" key="4">
    <source>
        <dbReference type="ARBA" id="ARBA00022989"/>
    </source>
</evidence>
<keyword evidence="5 6" id="KW-0472">Membrane</keyword>
<evidence type="ECO:0000256" key="6">
    <source>
        <dbReference type="SAM" id="Phobius"/>
    </source>
</evidence>
<feature type="transmembrane region" description="Helical" evidence="6">
    <location>
        <begin position="254"/>
        <end position="271"/>
    </location>
</feature>
<dbReference type="GO" id="GO:0016020">
    <property type="term" value="C:membrane"/>
    <property type="evidence" value="ECO:0007669"/>
    <property type="project" value="UniProtKB-SubCell"/>
</dbReference>
<proteinExistence type="inferred from homology"/>
<feature type="transmembrane region" description="Helical" evidence="6">
    <location>
        <begin position="460"/>
        <end position="484"/>
    </location>
</feature>
<evidence type="ECO:0000256" key="2">
    <source>
        <dbReference type="ARBA" id="ARBA00006665"/>
    </source>
</evidence>
<name>A0A7N6AJC1_ANATE</name>
<protein>
    <recommendedName>
        <fullName evidence="9">Serine incorporator 4</fullName>
    </recommendedName>
</protein>
<reference evidence="7" key="2">
    <citation type="submission" date="2025-08" db="UniProtKB">
        <authorList>
            <consortium name="Ensembl"/>
        </authorList>
    </citation>
    <scope>IDENTIFICATION</scope>
</reference>
<keyword evidence="3 6" id="KW-0812">Transmembrane</keyword>
<dbReference type="PANTHER" id="PTHR10383:SF5">
    <property type="entry name" value="SERINE INCORPORATOR 4"/>
    <property type="match status" value="1"/>
</dbReference>
<dbReference type="InterPro" id="IPR005016">
    <property type="entry name" value="TDE1/TMS"/>
</dbReference>
<feature type="transmembrane region" description="Helical" evidence="6">
    <location>
        <begin position="335"/>
        <end position="359"/>
    </location>
</feature>
<keyword evidence="8" id="KW-1185">Reference proteome</keyword>
<accession>A0A7N6AJC1</accession>
<evidence type="ECO:0000256" key="1">
    <source>
        <dbReference type="ARBA" id="ARBA00004141"/>
    </source>
</evidence>
<feature type="transmembrane region" description="Helical" evidence="6">
    <location>
        <begin position="217"/>
        <end position="242"/>
    </location>
</feature>
<dbReference type="InParanoid" id="A0A7N6AJC1"/>
<gene>
    <name evidence="7" type="primary">SERINC4</name>
</gene>
<feature type="transmembrane region" description="Helical" evidence="6">
    <location>
        <begin position="120"/>
        <end position="145"/>
    </location>
</feature>
<reference evidence="7" key="1">
    <citation type="submission" date="2021-04" db="EMBL/GenBank/DDBJ databases">
        <authorList>
            <consortium name="Wellcome Sanger Institute Data Sharing"/>
        </authorList>
    </citation>
    <scope>NUCLEOTIDE SEQUENCE [LARGE SCALE GENOMIC DNA]</scope>
</reference>
<feature type="transmembrane region" description="Helical" evidence="6">
    <location>
        <begin position="283"/>
        <end position="302"/>
    </location>
</feature>
<dbReference type="OrthoDB" id="5963193at2759"/>
<evidence type="ECO:0000313" key="7">
    <source>
        <dbReference type="Ensembl" id="ENSATEP00000047472.1"/>
    </source>
</evidence>
<evidence type="ECO:0000256" key="3">
    <source>
        <dbReference type="ARBA" id="ARBA00022692"/>
    </source>
</evidence>
<comment type="subcellular location">
    <subcellularLocation>
        <location evidence="1">Membrane</location>
        <topology evidence="1">Multi-pass membrane protein</topology>
    </subcellularLocation>
</comment>
<organism evidence="7 8">
    <name type="scientific">Anabas testudineus</name>
    <name type="common">Climbing perch</name>
    <name type="synonym">Anthias testudineus</name>
    <dbReference type="NCBI Taxonomy" id="64144"/>
    <lineage>
        <taxon>Eukaryota</taxon>
        <taxon>Metazoa</taxon>
        <taxon>Chordata</taxon>
        <taxon>Craniata</taxon>
        <taxon>Vertebrata</taxon>
        <taxon>Euteleostomi</taxon>
        <taxon>Actinopterygii</taxon>
        <taxon>Neopterygii</taxon>
        <taxon>Teleostei</taxon>
        <taxon>Neoteleostei</taxon>
        <taxon>Acanthomorphata</taxon>
        <taxon>Anabantaria</taxon>
        <taxon>Anabantiformes</taxon>
        <taxon>Anabantoidei</taxon>
        <taxon>Anabantidae</taxon>
        <taxon>Anabas</taxon>
    </lineage>
</organism>
<dbReference type="Ensembl" id="ENSATET00000038220.2">
    <property type="protein sequence ID" value="ENSATEP00000047472.1"/>
    <property type="gene ID" value="ENSATEG00000017472.3"/>
</dbReference>